<dbReference type="KEGG" id="dpd:Deipe_2275"/>
<proteinExistence type="evidence at protein level"/>
<dbReference type="PDBsum" id="6O5L"/>
<evidence type="ECO:0000256" key="1">
    <source>
        <dbReference type="SAM" id="MobiDB-lite"/>
    </source>
</evidence>
<sequence length="294" mass="32629">MTKASKKSDAPRTREAPTPREDALRGFDALMATAGVESTIVKHAASGADSQTLNDELTRSLQLAHDRWGLGLLHLRHEARLDRGEDTDVILLVDGREVARLSQGAAAISATYETMRAQNADDLSDWGVLPEGHRVTLKAGNNQMRVLVEDARDFETHWSSERGGAFVRTWRQGETLAVEVHRPASPGTALADAAWDAIMSIKDRNFQRELMERSNSVGMLGALLGARHKDAGRALERLPEAHFAVRSTVVRMTGGAQREFDQWRSMVREGLDQLDELQKTTTRHLTEILRHGLK</sequence>
<reference evidence="4" key="2">
    <citation type="submission" date="2019-03" db="PDB data bank">
        <title>Crystal structure of PprA filament from Deinococcus peraridilitoris.</title>
        <authorList>
            <person name="Szabla R."/>
            <person name="Czerwinski M."/>
            <person name="Junop M.S."/>
        </authorList>
    </citation>
    <scope>X-RAY CRYSTALLOGRAPHY (3.30 ANGSTROMS) OF 20-294</scope>
</reference>
<feature type="region of interest" description="Disordered" evidence="1">
    <location>
        <begin position="1"/>
        <end position="20"/>
    </location>
</feature>
<dbReference type="HOGENOM" id="CLU_917422_0_0_0"/>
<keyword evidence="3" id="KW-1185">Reference proteome</keyword>
<dbReference type="EMBL" id="CP003382">
    <property type="protein sequence ID" value="AFZ67756.1"/>
    <property type="molecule type" value="Genomic_DNA"/>
</dbReference>
<dbReference type="AlphaFoldDB" id="L0A1P5"/>
<evidence type="ECO:0008006" key="5">
    <source>
        <dbReference type="Google" id="ProtNLM"/>
    </source>
</evidence>
<gene>
    <name evidence="2" type="ordered locus">Deipe_2275</name>
</gene>
<dbReference type="OrthoDB" id="62065at2"/>
<dbReference type="PATRIC" id="fig|937777.3.peg.2275"/>
<reference evidence="3" key="1">
    <citation type="submission" date="2012-03" db="EMBL/GenBank/DDBJ databases">
        <title>Complete sequence of chromosome of Deinococcus peraridilitoris DSM 19664.</title>
        <authorList>
            <person name="Lucas S."/>
            <person name="Copeland A."/>
            <person name="Lapidus A."/>
            <person name="Glavina del Rio T."/>
            <person name="Dalin E."/>
            <person name="Tice H."/>
            <person name="Bruce D."/>
            <person name="Goodwin L."/>
            <person name="Pitluck S."/>
            <person name="Peters L."/>
            <person name="Mikhailova N."/>
            <person name="Lu M."/>
            <person name="Kyrpides N."/>
            <person name="Mavromatis K."/>
            <person name="Ivanova N."/>
            <person name="Brettin T."/>
            <person name="Detter J.C."/>
            <person name="Han C."/>
            <person name="Larimer F."/>
            <person name="Land M."/>
            <person name="Hauser L."/>
            <person name="Markowitz V."/>
            <person name="Cheng J.-F."/>
            <person name="Hugenholtz P."/>
            <person name="Woyke T."/>
            <person name="Wu D."/>
            <person name="Pukall R."/>
            <person name="Steenblock K."/>
            <person name="Brambilla E."/>
            <person name="Klenk H.-P."/>
            <person name="Eisen J.A."/>
        </authorList>
    </citation>
    <scope>NUCLEOTIDE SEQUENCE [LARGE SCALE GENOMIC DNA]</scope>
    <source>
        <strain evidence="3">DSM 19664 / LMG 22246 / CIP 109416 / KR-200</strain>
    </source>
</reference>
<evidence type="ECO:0000313" key="2">
    <source>
        <dbReference type="EMBL" id="AFZ67756.1"/>
    </source>
</evidence>
<evidence type="ECO:0007829" key="4">
    <source>
        <dbReference type="PDB" id="6O5L"/>
    </source>
</evidence>
<protein>
    <recommendedName>
        <fullName evidence="5">DNA repair protein</fullName>
    </recommendedName>
</protein>
<dbReference type="PDB" id="6O5L">
    <property type="method" value="X-ray"/>
    <property type="resolution" value="3.30 A"/>
    <property type="chains" value="A=20-294"/>
</dbReference>
<dbReference type="RefSeq" id="WP_015236059.1">
    <property type="nucleotide sequence ID" value="NC_019793.1"/>
</dbReference>
<dbReference type="Proteomes" id="UP000010467">
    <property type="component" value="Chromosome"/>
</dbReference>
<dbReference type="SMR" id="L0A1P5"/>
<organism evidence="2 3">
    <name type="scientific">Deinococcus peraridilitoris (strain DSM 19664 / LMG 22246 / CIP 109416 / KR-200)</name>
    <dbReference type="NCBI Taxonomy" id="937777"/>
    <lineage>
        <taxon>Bacteria</taxon>
        <taxon>Thermotogati</taxon>
        <taxon>Deinococcota</taxon>
        <taxon>Deinococci</taxon>
        <taxon>Deinococcales</taxon>
        <taxon>Deinococcaceae</taxon>
        <taxon>Deinococcus</taxon>
    </lineage>
</organism>
<accession>L0A1P5</accession>
<evidence type="ECO:0000313" key="3">
    <source>
        <dbReference type="Proteomes" id="UP000010467"/>
    </source>
</evidence>
<keyword evidence="4" id="KW-0002">3D-structure</keyword>
<name>L0A1P5_DEIPD</name>